<reference evidence="2" key="2">
    <citation type="submission" date="2020-09" db="EMBL/GenBank/DDBJ databases">
        <authorList>
            <person name="Sun Q."/>
            <person name="Kim S."/>
        </authorList>
    </citation>
    <scope>NUCLEOTIDE SEQUENCE</scope>
    <source>
        <strain evidence="2">KCTC 42650</strain>
    </source>
</reference>
<dbReference type="CDD" id="cd04301">
    <property type="entry name" value="NAT_SF"/>
    <property type="match status" value="1"/>
</dbReference>
<dbReference type="AlphaFoldDB" id="A0A8J3MB02"/>
<keyword evidence="3" id="KW-1185">Reference proteome</keyword>
<dbReference type="Pfam" id="PF00583">
    <property type="entry name" value="Acetyltransf_1"/>
    <property type="match status" value="1"/>
</dbReference>
<accession>A0A8J3MB02</accession>
<protein>
    <submittedName>
        <fullName evidence="2">N-acetyltransferase</fullName>
    </submittedName>
</protein>
<proteinExistence type="predicted"/>
<dbReference type="EMBL" id="BNCJ01000012">
    <property type="protein sequence ID" value="GHF61243.1"/>
    <property type="molecule type" value="Genomic_DNA"/>
</dbReference>
<sequence length="243" mass="26478">MQMNDFFAALDATWPAASYRQLGPVTLREGQGGGSRVSAATVEGAFTEADLAAAETAMREMGQRPIFQLRPGQDTLDTALAARGYAVLDPVNLYTCPIEQLTDIPLPRMTVLEIWEPLALMLEIWEAAGIGPARIAVMMRASGPKTGLLGRHKDKPAGCAYVAIHDGIAMLHALEVLPTQRRSGMGKWFMRAAGLWAQKHGAHTMALMCTKANQAANGLYSSLNMQVVGDYHYRQLREETHTP</sequence>
<evidence type="ECO:0000259" key="1">
    <source>
        <dbReference type="PROSITE" id="PS51186"/>
    </source>
</evidence>
<gene>
    <name evidence="2" type="primary">yobR</name>
    <name evidence="2" type="ORF">GCM10017056_35850</name>
</gene>
<evidence type="ECO:0000313" key="3">
    <source>
        <dbReference type="Proteomes" id="UP000626220"/>
    </source>
</evidence>
<dbReference type="Proteomes" id="UP000626220">
    <property type="component" value="Unassembled WGS sequence"/>
</dbReference>
<dbReference type="SUPFAM" id="SSF55729">
    <property type="entry name" value="Acyl-CoA N-acyltransferases (Nat)"/>
    <property type="match status" value="1"/>
</dbReference>
<dbReference type="GO" id="GO:0016747">
    <property type="term" value="F:acyltransferase activity, transferring groups other than amino-acyl groups"/>
    <property type="evidence" value="ECO:0007669"/>
    <property type="project" value="InterPro"/>
</dbReference>
<comment type="caution">
    <text evidence="2">The sequence shown here is derived from an EMBL/GenBank/DDBJ whole genome shotgun (WGS) entry which is preliminary data.</text>
</comment>
<name>A0A8J3MB02_9RHOB</name>
<dbReference type="Gene3D" id="3.40.630.30">
    <property type="match status" value="1"/>
</dbReference>
<dbReference type="InterPro" id="IPR016181">
    <property type="entry name" value="Acyl_CoA_acyltransferase"/>
</dbReference>
<dbReference type="PROSITE" id="PS51186">
    <property type="entry name" value="GNAT"/>
    <property type="match status" value="1"/>
</dbReference>
<feature type="domain" description="N-acetyltransferase" evidence="1">
    <location>
        <begin position="109"/>
        <end position="243"/>
    </location>
</feature>
<reference evidence="2" key="1">
    <citation type="journal article" date="2014" name="Int. J. Syst. Evol. Microbiol.">
        <title>Complete genome sequence of Corynebacterium casei LMG S-19264T (=DSM 44701T), isolated from a smear-ripened cheese.</title>
        <authorList>
            <consortium name="US DOE Joint Genome Institute (JGI-PGF)"/>
            <person name="Walter F."/>
            <person name="Albersmeier A."/>
            <person name="Kalinowski J."/>
            <person name="Ruckert C."/>
        </authorList>
    </citation>
    <scope>NUCLEOTIDE SEQUENCE</scope>
    <source>
        <strain evidence="2">KCTC 42650</strain>
    </source>
</reference>
<dbReference type="InterPro" id="IPR000182">
    <property type="entry name" value="GNAT_dom"/>
</dbReference>
<organism evidence="2 3">
    <name type="scientific">Seohaeicola zhoushanensis</name>
    <dbReference type="NCBI Taxonomy" id="1569283"/>
    <lineage>
        <taxon>Bacteria</taxon>
        <taxon>Pseudomonadati</taxon>
        <taxon>Pseudomonadota</taxon>
        <taxon>Alphaproteobacteria</taxon>
        <taxon>Rhodobacterales</taxon>
        <taxon>Roseobacteraceae</taxon>
        <taxon>Seohaeicola</taxon>
    </lineage>
</organism>
<evidence type="ECO:0000313" key="2">
    <source>
        <dbReference type="EMBL" id="GHF61243.1"/>
    </source>
</evidence>